<dbReference type="AlphaFoldDB" id="A0A1Y2CT15"/>
<comment type="caution">
    <text evidence="1">The sequence shown here is derived from an EMBL/GenBank/DDBJ whole genome shotgun (WGS) entry which is preliminary data.</text>
</comment>
<evidence type="ECO:0000313" key="1">
    <source>
        <dbReference type="EMBL" id="ORY50188.1"/>
    </source>
</evidence>
<sequence length="286" mass="32398">MAHSFFSDPFAHLHDDVFAFLAASPTIHAALPLLGVNRYWRKLTVGNLIKEFSRTKLLKVDFDKQTYAPKLRFSKGEFLKLHVSTLCPQEGAHKIDDPRYSIAKGHPGSETTLLLTHFDPKTLLCTFEAPKDESDMLKVVPYSIPVNEEGEEFSDIAICFSMVSSAWFRPATENKESIYGLELAGRPDRFPLCGAAGFYPQVVGPKEMKKKMGRIEVEDKKLWNGWTASWHTYRMEGKPPKGSGMFARVEVLLVIHKVKIPLVDLFCPRKTSAEKGYYSDTYDDDE</sequence>
<dbReference type="OrthoDB" id="2520859at2759"/>
<keyword evidence="2" id="KW-1185">Reference proteome</keyword>
<protein>
    <submittedName>
        <fullName evidence="1">Uncharacterized protein</fullName>
    </submittedName>
</protein>
<dbReference type="Proteomes" id="UP000193467">
    <property type="component" value="Unassembled WGS sequence"/>
</dbReference>
<gene>
    <name evidence="1" type="ORF">BCR35DRAFT_336051</name>
</gene>
<proteinExistence type="predicted"/>
<reference evidence="1 2" key="1">
    <citation type="submission" date="2016-07" db="EMBL/GenBank/DDBJ databases">
        <title>Pervasive Adenine N6-methylation of Active Genes in Fungi.</title>
        <authorList>
            <consortium name="DOE Joint Genome Institute"/>
            <person name="Mondo S.J."/>
            <person name="Dannebaum R.O."/>
            <person name="Kuo R.C."/>
            <person name="Labutti K."/>
            <person name="Haridas S."/>
            <person name="Kuo A."/>
            <person name="Salamov A."/>
            <person name="Ahrendt S.R."/>
            <person name="Lipzen A."/>
            <person name="Sullivan W."/>
            <person name="Andreopoulos W.B."/>
            <person name="Clum A."/>
            <person name="Lindquist E."/>
            <person name="Daum C."/>
            <person name="Ramamoorthy G.K."/>
            <person name="Gryganskyi A."/>
            <person name="Culley D."/>
            <person name="Magnuson J.K."/>
            <person name="James T.Y."/>
            <person name="O'Malley M.A."/>
            <person name="Stajich J.E."/>
            <person name="Spatafora J.W."/>
            <person name="Visel A."/>
            <person name="Grigoriev I.V."/>
        </authorList>
    </citation>
    <scope>NUCLEOTIDE SEQUENCE [LARGE SCALE GENOMIC DNA]</scope>
    <source>
        <strain evidence="1 2">62-1032</strain>
    </source>
</reference>
<evidence type="ECO:0000313" key="2">
    <source>
        <dbReference type="Proteomes" id="UP000193467"/>
    </source>
</evidence>
<accession>A0A1Y2CT15</accession>
<organism evidence="1 2">
    <name type="scientific">Leucosporidium creatinivorum</name>
    <dbReference type="NCBI Taxonomy" id="106004"/>
    <lineage>
        <taxon>Eukaryota</taxon>
        <taxon>Fungi</taxon>
        <taxon>Dikarya</taxon>
        <taxon>Basidiomycota</taxon>
        <taxon>Pucciniomycotina</taxon>
        <taxon>Microbotryomycetes</taxon>
        <taxon>Leucosporidiales</taxon>
        <taxon>Leucosporidium</taxon>
    </lineage>
</organism>
<dbReference type="InParanoid" id="A0A1Y2CT15"/>
<dbReference type="EMBL" id="MCGR01000110">
    <property type="protein sequence ID" value="ORY50188.1"/>
    <property type="molecule type" value="Genomic_DNA"/>
</dbReference>
<name>A0A1Y2CT15_9BASI</name>